<dbReference type="NCBIfam" id="NF047335">
    <property type="entry name" value="T3SS_XAC0095"/>
    <property type="match status" value="1"/>
</dbReference>
<evidence type="ECO:0000313" key="2">
    <source>
        <dbReference type="EMBL" id="PPU70846.1"/>
    </source>
</evidence>
<dbReference type="InterPro" id="IPR058099">
    <property type="entry name" value="T3SS_XAC0095_dom"/>
</dbReference>
<name>A0A2S7DAK8_9XANT</name>
<organism evidence="2 3">
    <name type="scientific">Xanthomonas melonis</name>
    <dbReference type="NCBI Taxonomy" id="56456"/>
    <lineage>
        <taxon>Bacteria</taxon>
        <taxon>Pseudomonadati</taxon>
        <taxon>Pseudomonadota</taxon>
        <taxon>Gammaproteobacteria</taxon>
        <taxon>Lysobacterales</taxon>
        <taxon>Lysobacteraceae</taxon>
        <taxon>Xanthomonas</taxon>
    </lineage>
</organism>
<dbReference type="AlphaFoldDB" id="A0A2S7DAK8"/>
<dbReference type="OrthoDB" id="5998786at2"/>
<protein>
    <recommendedName>
        <fullName evidence="1">XAC0095-like domain-containing protein</fullName>
    </recommendedName>
</protein>
<gene>
    <name evidence="2" type="ORF">XmelCFBP4644_18725</name>
</gene>
<evidence type="ECO:0000259" key="1">
    <source>
        <dbReference type="Pfam" id="PF26642"/>
    </source>
</evidence>
<comment type="caution">
    <text evidence="2">The sequence shown here is derived from an EMBL/GenBank/DDBJ whole genome shotgun (WGS) entry which is preliminary data.</text>
</comment>
<dbReference type="Pfam" id="PF26642">
    <property type="entry name" value="XAC0095_dom"/>
    <property type="match status" value="1"/>
</dbReference>
<reference evidence="2 3" key="1">
    <citation type="submission" date="2016-08" db="EMBL/GenBank/DDBJ databases">
        <authorList>
            <person name="Seilhamer J.J."/>
        </authorList>
    </citation>
    <scope>NUCLEOTIDE SEQUENCE [LARGE SCALE GENOMIC DNA]</scope>
    <source>
        <strain evidence="2 3">CFBP4644</strain>
    </source>
</reference>
<dbReference type="Proteomes" id="UP000239865">
    <property type="component" value="Unassembled WGS sequence"/>
</dbReference>
<dbReference type="EMBL" id="MDEH01000015">
    <property type="protein sequence ID" value="PPU70846.1"/>
    <property type="molecule type" value="Genomic_DNA"/>
</dbReference>
<evidence type="ECO:0000313" key="3">
    <source>
        <dbReference type="Proteomes" id="UP000239865"/>
    </source>
</evidence>
<sequence length="85" mass="9564">MQRELPPGKESGMHDEPGYWMSEGTQYHLLRVRDQLHLLATLATPRTREEGAMGMPAIPLQQWAHCLQQLAEQVDDVLDDLSGAP</sequence>
<feature type="domain" description="XAC0095-like" evidence="1">
    <location>
        <begin position="17"/>
        <end position="82"/>
    </location>
</feature>
<accession>A0A2S7DAK8</accession>
<proteinExistence type="predicted"/>